<name>A0A1I4PCI0_ECTMO</name>
<evidence type="ECO:0008006" key="3">
    <source>
        <dbReference type="Google" id="ProtNLM"/>
    </source>
</evidence>
<keyword evidence="2" id="KW-1185">Reference proteome</keyword>
<dbReference type="RefSeq" id="WP_090483287.1">
    <property type="nucleotide sequence ID" value="NZ_FOUO01000001.1"/>
</dbReference>
<accession>A0A1I4PCI0</accession>
<gene>
    <name evidence="1" type="ORF">SAMN05421721_101150</name>
</gene>
<dbReference type="EMBL" id="FOUO01000001">
    <property type="protein sequence ID" value="SFM25216.1"/>
    <property type="molecule type" value="Genomic_DNA"/>
</dbReference>
<dbReference type="OrthoDB" id="5986009at2"/>
<evidence type="ECO:0000313" key="2">
    <source>
        <dbReference type="Proteomes" id="UP000199556"/>
    </source>
</evidence>
<proteinExistence type="predicted"/>
<dbReference type="AlphaFoldDB" id="A0A1I4PCI0"/>
<sequence>MRLLFALLVLLNLAWLGYTLLSPPVPDPGTSPLSAARPGVPLLRLAQTADPPTTTPGAGRVCHRLGPFQREAEAVRRLEAFRAAGMTGALRRVRVQVPASYWVVLPMGEAGTAPLIRRLQAAGLTDYFVILDGARKGDLSLGLFSGKRRAARHLDRIRSLGLDPVLVVRFQERSQYWLELAAPGDGDPGVLPLPVEGMRLERRPCPGS</sequence>
<dbReference type="STRING" id="195064.SAMN05421721_101150"/>
<reference evidence="1 2" key="1">
    <citation type="submission" date="2016-10" db="EMBL/GenBank/DDBJ databases">
        <authorList>
            <person name="de Groot N.N."/>
        </authorList>
    </citation>
    <scope>NUCLEOTIDE SEQUENCE [LARGE SCALE GENOMIC DNA]</scope>
    <source>
        <strain evidence="1 2">DSM 4180</strain>
    </source>
</reference>
<organism evidence="1 2">
    <name type="scientific">Ectothiorhodospira mobilis</name>
    <dbReference type="NCBI Taxonomy" id="195064"/>
    <lineage>
        <taxon>Bacteria</taxon>
        <taxon>Pseudomonadati</taxon>
        <taxon>Pseudomonadota</taxon>
        <taxon>Gammaproteobacteria</taxon>
        <taxon>Chromatiales</taxon>
        <taxon>Ectothiorhodospiraceae</taxon>
        <taxon>Ectothiorhodospira</taxon>
    </lineage>
</organism>
<protein>
    <recommendedName>
        <fullName evidence="3">Sporulation related domain-containing protein</fullName>
    </recommendedName>
</protein>
<dbReference type="Proteomes" id="UP000199556">
    <property type="component" value="Unassembled WGS sequence"/>
</dbReference>
<evidence type="ECO:0000313" key="1">
    <source>
        <dbReference type="EMBL" id="SFM25216.1"/>
    </source>
</evidence>